<dbReference type="NCBIfam" id="NF011172">
    <property type="entry name" value="PRK14574.1"/>
    <property type="match status" value="1"/>
</dbReference>
<feature type="chain" id="PRO_5009773615" evidence="1">
    <location>
        <begin position="35"/>
        <end position="822"/>
    </location>
</feature>
<protein>
    <submittedName>
        <fullName evidence="3">Outer membrane protein</fullName>
    </submittedName>
</protein>
<dbReference type="InterPro" id="IPR023870">
    <property type="entry name" value="PGA_export_porin_PgaA"/>
</dbReference>
<evidence type="ECO:0000313" key="3">
    <source>
        <dbReference type="EMBL" id="CFQ72045.1"/>
    </source>
</evidence>
<dbReference type="NCBIfam" id="TIGR03939">
    <property type="entry name" value="PGA_TPR_OMP"/>
    <property type="match status" value="1"/>
</dbReference>
<feature type="domain" description="PgaA membrane beta barrel" evidence="2">
    <location>
        <begin position="529"/>
        <end position="822"/>
    </location>
</feature>
<dbReference type="RefSeq" id="WP_023160698.1">
    <property type="nucleotide sequence ID" value="NZ_CGBR01000033.1"/>
</dbReference>
<dbReference type="Proteomes" id="UP000048841">
    <property type="component" value="Unassembled WGS sequence"/>
</dbReference>
<dbReference type="EMBL" id="CGBR01000033">
    <property type="protein sequence ID" value="CFQ72045.1"/>
    <property type="molecule type" value="Genomic_DNA"/>
</dbReference>
<dbReference type="InterPro" id="IPR011990">
    <property type="entry name" value="TPR-like_helical_dom_sf"/>
</dbReference>
<feature type="signal peptide" evidence="1">
    <location>
        <begin position="1"/>
        <end position="34"/>
    </location>
</feature>
<dbReference type="Gene3D" id="1.25.40.10">
    <property type="entry name" value="Tetratricopeptide repeat domain"/>
    <property type="match status" value="1"/>
</dbReference>
<sequence length="822" mass="93593">MYNAFTTLLRPLHRHRITLLALLISGLSVNPALAETQYDSLIIKARAGDTAPVLDYLQKESKAGPLNSGQVDDWLQIAGWAGRDQEVIDVYERYHSSVNLSSRGLASAARAYRNEKRWDQALALWQSSLKKDPTNPDLITGMIRTQADSGRGGAALQQAKELAERNPSAQNYMTLSYLSRATNRNYDALQASSEAVRLAPESEEVLKNHLEILQRNRIADPALQLARENPKLVTAEQYRQLERDAAAEQVRMAVLPTRSETERFYIADQALADYQDLLARWSKDPDAQADYQRARIDRLGALLVRRNTEELIKEYESMEAEGYKMPDYARRWAASAYIDRRMPEKAAPILTSLYYADGKTFRNSDDLLDADDLYYALNESEQLDKAHQFAKNYSEQTPYQVGVYGLPGKEPNDDWMEGQTLLVQSLVALNDLPAAQKKLETLSSTAPANQNLRIALASVYLARDLPRKAEQELKAVESLAPRSLILERAQAETAMDLQEWRQMELLTDDVIARSPEDVPSQELDRQRKVHNMYELRISSNRTLSSNSPVSGNKDYGVETLLYSPPIADNWRVFGGGDYNNAQFEEGKGINRIMRLGGEWTSRDVWAEAEVNNQNYGFGNKTGFRLASWYDFNDHWRVGGQVERLAKNTPLRAMRNNITANSASAFVLWKSDDRRDVEFNVTPSDYSDGNKRWEYELNGRQRIWTGPYLTADFNLGLAASTNTKEDVIYYNPKRDFTYLPAVTLNHIMYRHYKTIWSQQVQLGVGGYWEKNYGNGLVTTASYGQRVQWNDVVDTGLAVTYDKRPYDGVREHDLSLAFDLNYRF</sequence>
<evidence type="ECO:0000256" key="1">
    <source>
        <dbReference type="SAM" id="SignalP"/>
    </source>
</evidence>
<reference evidence="3 4" key="1">
    <citation type="submission" date="2015-03" db="EMBL/GenBank/DDBJ databases">
        <authorList>
            <person name="Murphy D."/>
        </authorList>
    </citation>
    <scope>NUCLEOTIDE SEQUENCE [LARGE SCALE GENOMIC DNA]</scope>
    <source>
        <strain evidence="3 4">IP26249</strain>
    </source>
</reference>
<gene>
    <name evidence="3" type="primary">hmsH</name>
    <name evidence="3" type="ORF">ERS137941_03523</name>
</gene>
<dbReference type="InterPro" id="IPR049003">
    <property type="entry name" value="PgaA_barrel"/>
</dbReference>
<dbReference type="AlphaFoldDB" id="A0A0H5HGP9"/>
<keyword evidence="1" id="KW-0732">Signal</keyword>
<evidence type="ECO:0000313" key="4">
    <source>
        <dbReference type="Proteomes" id="UP000048841"/>
    </source>
</evidence>
<dbReference type="NCBIfam" id="NF007468">
    <property type="entry name" value="PRK10049.1"/>
    <property type="match status" value="1"/>
</dbReference>
<dbReference type="GO" id="GO:1901515">
    <property type="term" value="F:poly-beta-1,6-N-acetyl-D-glucosamine transmembrane transporter activity"/>
    <property type="evidence" value="ECO:0007669"/>
    <property type="project" value="InterPro"/>
</dbReference>
<evidence type="ECO:0000259" key="2">
    <source>
        <dbReference type="Pfam" id="PF21197"/>
    </source>
</evidence>
<dbReference type="SUPFAM" id="SSF48452">
    <property type="entry name" value="TPR-like"/>
    <property type="match status" value="1"/>
</dbReference>
<proteinExistence type="predicted"/>
<dbReference type="Pfam" id="PF21197">
    <property type="entry name" value="PgaA_barrel"/>
    <property type="match status" value="1"/>
</dbReference>
<organism evidence="3 4">
    <name type="scientific">Yersinia enterocolitica</name>
    <dbReference type="NCBI Taxonomy" id="630"/>
    <lineage>
        <taxon>Bacteria</taxon>
        <taxon>Pseudomonadati</taxon>
        <taxon>Pseudomonadota</taxon>
        <taxon>Gammaproteobacteria</taxon>
        <taxon>Enterobacterales</taxon>
        <taxon>Yersiniaceae</taxon>
        <taxon>Yersinia</taxon>
    </lineage>
</organism>
<accession>A0A0H5HGP9</accession>
<name>A0A0H5HGP9_YEREN</name>